<evidence type="ECO:0000313" key="2">
    <source>
        <dbReference type="Proteomes" id="UP000595703"/>
    </source>
</evidence>
<dbReference type="AlphaFoldDB" id="A0A7U3VSC8"/>
<sequence length="141" mass="14658">MPVPSALTRPAPLLAGLLATAGALHFLVPEPFDGIVPTSLPGRPRDWTRASGAAELALAAAVALPATRRTGGLLAAGFFAAVFPANVKMAYDWRHRPAPLRNAAYARLPLQAPLVMWALKVSRSARSGSGSGARGLMPTRG</sequence>
<dbReference type="RefSeq" id="WP_237405105.1">
    <property type="nucleotide sequence ID" value="NZ_AP018365.1"/>
</dbReference>
<reference evidence="1 2" key="3">
    <citation type="journal article" date="2011" name="Nat. Chem. Biol.">
        <title>Reveromycin A biosynthesis uses RevG and RevJ for stereospecific spiroacetal formation.</title>
        <authorList>
            <person name="Takahashi S."/>
            <person name="Toyoda A."/>
            <person name="Sekiyama Y."/>
            <person name="Takagi H."/>
            <person name="Nogawa T."/>
            <person name="Uramoto M."/>
            <person name="Suzuki R."/>
            <person name="Koshino H."/>
            <person name="Kumano T."/>
            <person name="Panthee S."/>
            <person name="Dairi T."/>
            <person name="Ishikawa J."/>
            <person name="Ikeda H."/>
            <person name="Sakaki Y."/>
            <person name="Osada H."/>
        </authorList>
    </citation>
    <scope>NUCLEOTIDE SEQUENCE [LARGE SCALE GENOMIC DNA]</scope>
    <source>
        <strain evidence="1 2">SN-593</strain>
    </source>
</reference>
<gene>
    <name evidence="1" type="ORF">RVR_9173</name>
</gene>
<reference evidence="1 2" key="1">
    <citation type="journal article" date="2010" name="J. Bacteriol.">
        <title>Biochemical characterization of a novel indole prenyltransferase from Streptomyces sp. SN-593.</title>
        <authorList>
            <person name="Takahashi S."/>
            <person name="Takagi H."/>
            <person name="Toyoda A."/>
            <person name="Uramoto M."/>
            <person name="Nogawa T."/>
            <person name="Ueki M."/>
            <person name="Sakaki Y."/>
            <person name="Osada H."/>
        </authorList>
    </citation>
    <scope>NUCLEOTIDE SEQUENCE [LARGE SCALE GENOMIC DNA]</scope>
    <source>
        <strain evidence="1 2">SN-593</strain>
    </source>
</reference>
<dbReference type="EMBL" id="AP018365">
    <property type="protein sequence ID" value="BBB01654.1"/>
    <property type="molecule type" value="Genomic_DNA"/>
</dbReference>
<evidence type="ECO:0000313" key="1">
    <source>
        <dbReference type="EMBL" id="BBB01654.1"/>
    </source>
</evidence>
<proteinExistence type="predicted"/>
<evidence type="ECO:0008006" key="3">
    <source>
        <dbReference type="Google" id="ProtNLM"/>
    </source>
</evidence>
<name>A0A7U3VSC8_9ACTN</name>
<reference evidence="1 2" key="4">
    <citation type="journal article" date="2020" name="Sci. Rep.">
        <title>beta-carboline chemical signals induce reveromycin production through a LuxR family regulator in Streptomyces sp. SN-593.</title>
        <authorList>
            <person name="Panthee S."/>
            <person name="Kito N."/>
            <person name="Hayashi T."/>
            <person name="Shimizu T."/>
            <person name="Ishikawa J."/>
            <person name="Hamamoto H."/>
            <person name="Osada H."/>
            <person name="Takahashi S."/>
        </authorList>
    </citation>
    <scope>NUCLEOTIDE SEQUENCE [LARGE SCALE GENOMIC DNA]</scope>
    <source>
        <strain evidence="1 2">SN-593</strain>
    </source>
</reference>
<protein>
    <recommendedName>
        <fullName evidence="3">DoxX family protein</fullName>
    </recommendedName>
</protein>
<dbReference type="PANTHER" id="PTHR36974:SF1">
    <property type="entry name" value="DOXX FAMILY MEMBRANE PROTEIN"/>
    <property type="match status" value="1"/>
</dbReference>
<accession>A0A7U3VSC8</accession>
<dbReference type="Proteomes" id="UP000595703">
    <property type="component" value="Chromosome"/>
</dbReference>
<dbReference type="PANTHER" id="PTHR36974">
    <property type="entry name" value="MEMBRANE PROTEIN-RELATED"/>
    <property type="match status" value="1"/>
</dbReference>
<organism evidence="1 2">
    <name type="scientific">Actinacidiphila reveromycinica</name>
    <dbReference type="NCBI Taxonomy" id="659352"/>
    <lineage>
        <taxon>Bacteria</taxon>
        <taxon>Bacillati</taxon>
        <taxon>Actinomycetota</taxon>
        <taxon>Actinomycetes</taxon>
        <taxon>Kitasatosporales</taxon>
        <taxon>Streptomycetaceae</taxon>
        <taxon>Actinacidiphila</taxon>
    </lineage>
</organism>
<dbReference type="KEGG" id="arev:RVR_9173"/>
<reference evidence="1 2" key="2">
    <citation type="journal article" date="2011" name="J. Antibiot.">
        <title>Furaquinocins I and J: novel polyketide isoprenoid hybrid compounds from Streptomyces reveromyceticus SN-593.</title>
        <authorList>
            <person name="Panthee S."/>
            <person name="Takahashi S."/>
            <person name="Takagi H."/>
            <person name="Nogawa T."/>
            <person name="Oowada E."/>
            <person name="Uramoto M."/>
            <person name="Osada H."/>
        </authorList>
    </citation>
    <scope>NUCLEOTIDE SEQUENCE [LARGE SCALE GENOMIC DNA]</scope>
    <source>
        <strain evidence="1 2">SN-593</strain>
    </source>
</reference>
<keyword evidence="2" id="KW-1185">Reference proteome</keyword>